<dbReference type="InterPro" id="IPR001991">
    <property type="entry name" value="Na-dicarboxylate_symporter"/>
</dbReference>
<dbReference type="InterPro" id="IPR050746">
    <property type="entry name" value="DAACS"/>
</dbReference>
<evidence type="ECO:0000256" key="4">
    <source>
        <dbReference type="ARBA" id="ARBA00022692"/>
    </source>
</evidence>
<evidence type="ECO:0000256" key="7">
    <source>
        <dbReference type="RuleBase" id="RU361216"/>
    </source>
</evidence>
<evidence type="ECO:0000313" key="9">
    <source>
        <dbReference type="Proteomes" id="UP000887458"/>
    </source>
</evidence>
<proteinExistence type="inferred from homology"/>
<evidence type="ECO:0000256" key="6">
    <source>
        <dbReference type="ARBA" id="ARBA00023136"/>
    </source>
</evidence>
<keyword evidence="9" id="KW-1185">Reference proteome</keyword>
<dbReference type="EMBL" id="NJHN03000122">
    <property type="protein sequence ID" value="KAH9413284.1"/>
    <property type="molecule type" value="Genomic_DNA"/>
</dbReference>
<dbReference type="Pfam" id="PF00375">
    <property type="entry name" value="SDF"/>
    <property type="match status" value="1"/>
</dbReference>
<dbReference type="PANTHER" id="PTHR11958">
    <property type="entry name" value="SODIUM/DICARBOXYLATE SYMPORTER-RELATED"/>
    <property type="match status" value="1"/>
</dbReference>
<dbReference type="InterPro" id="IPR036458">
    <property type="entry name" value="Na:dicarbo_symporter_sf"/>
</dbReference>
<evidence type="ECO:0000256" key="2">
    <source>
        <dbReference type="ARBA" id="ARBA00006148"/>
    </source>
</evidence>
<accession>A0ABQ8ISJ8</accession>
<dbReference type="Proteomes" id="UP000887458">
    <property type="component" value="Unassembled WGS sequence"/>
</dbReference>
<feature type="transmembrane region" description="Helical" evidence="7">
    <location>
        <begin position="411"/>
        <end position="431"/>
    </location>
</feature>
<keyword evidence="6 7" id="KW-0472">Membrane</keyword>
<comment type="similarity">
    <text evidence="2 7">Belongs to the dicarboxylate/amino acid:cation symporter (DAACS) (TC 2.A.23) family.</text>
</comment>
<sequence length="520" mass="59295">MFGTNLKDLIRTNKHSLTTIIAIIFGLSLGFVFRIYVWPDEHSIDKQKIRYLELPGLIFLRSFRLLLAPVLITSLTTSFFTDKADNNESNDLQQQQRPGGKYDLQKVTAMSFIFFISFSIFTSILGIITVSLLKPGSSKIATESLLETLNYTNYDPIKLNQESFRKSHYQMDSVYNIILNIFPDNPLTPFFMKSYEQTEFIWPQNLSEINDQNYVPRNKIRTLHSFDPNMLGICVLSISLGFILSKLPSYKTETIRALLNELDVVVKYLLDIMIRIMPIGMFCWMFTESLKMKSLNKMVSQLFYFYLIAIFLFLFIWFIFYPAIHFVITRNNPYRIHRGVFPSLLVAAASCSSALALPVTMECMENHLKLPKIISKMVLPLGMTIHMNGSSMYYPMVAVFISQVKQVPQNFLTLSILCIFSLVMSMGFPGVPAGGTTLVSHLAFASVLGIDNPQEIIVLVLTFDWIFERLRTITNVMGDCFVAKCLEKLTAIKPSKISSSNNMAITDEDMALNNFEKQLG</sequence>
<evidence type="ECO:0000256" key="3">
    <source>
        <dbReference type="ARBA" id="ARBA00022448"/>
    </source>
</evidence>
<feature type="transmembrane region" description="Helical" evidence="7">
    <location>
        <begin position="340"/>
        <end position="361"/>
    </location>
</feature>
<evidence type="ECO:0000256" key="5">
    <source>
        <dbReference type="ARBA" id="ARBA00022989"/>
    </source>
</evidence>
<comment type="subcellular location">
    <subcellularLocation>
        <location evidence="1 7">Membrane</location>
        <topology evidence="1 7">Multi-pass membrane protein</topology>
    </subcellularLocation>
</comment>
<keyword evidence="5 7" id="KW-1133">Transmembrane helix</keyword>
<feature type="transmembrane region" description="Helical" evidence="7">
    <location>
        <begin position="265"/>
        <end position="287"/>
    </location>
</feature>
<reference evidence="8 9" key="2">
    <citation type="journal article" date="2022" name="Mol. Biol. Evol.">
        <title>Comparative Genomics Reveals Insights into the Divergent Evolution of Astigmatic Mites and Household Pest Adaptations.</title>
        <authorList>
            <person name="Xiong Q."/>
            <person name="Wan A.T."/>
            <person name="Liu X."/>
            <person name="Fung C.S."/>
            <person name="Xiao X."/>
            <person name="Malainual N."/>
            <person name="Hou J."/>
            <person name="Wang L."/>
            <person name="Wang M."/>
            <person name="Yang K.Y."/>
            <person name="Cui Y."/>
            <person name="Leung E.L."/>
            <person name="Nong W."/>
            <person name="Shin S.K."/>
            <person name="Au S.W."/>
            <person name="Jeong K.Y."/>
            <person name="Chew F.T."/>
            <person name="Hui J.H."/>
            <person name="Leung T.F."/>
            <person name="Tungtrongchitr A."/>
            <person name="Zhong N."/>
            <person name="Liu Z."/>
            <person name="Tsui S.K."/>
        </authorList>
    </citation>
    <scope>NUCLEOTIDE SEQUENCE [LARGE SCALE GENOMIC DNA]</scope>
    <source>
        <strain evidence="8">Derp</strain>
    </source>
</reference>
<name>A0ABQ8ISJ8_DERPT</name>
<evidence type="ECO:0000313" key="8">
    <source>
        <dbReference type="EMBL" id="KAH9413284.1"/>
    </source>
</evidence>
<gene>
    <name evidence="8" type="primary">SLC1A6</name>
    <name evidence="8" type="ORF">DERP_012995</name>
</gene>
<organism evidence="8 9">
    <name type="scientific">Dermatophagoides pteronyssinus</name>
    <name type="common">European house dust mite</name>
    <dbReference type="NCBI Taxonomy" id="6956"/>
    <lineage>
        <taxon>Eukaryota</taxon>
        <taxon>Metazoa</taxon>
        <taxon>Ecdysozoa</taxon>
        <taxon>Arthropoda</taxon>
        <taxon>Chelicerata</taxon>
        <taxon>Arachnida</taxon>
        <taxon>Acari</taxon>
        <taxon>Acariformes</taxon>
        <taxon>Sarcoptiformes</taxon>
        <taxon>Astigmata</taxon>
        <taxon>Psoroptidia</taxon>
        <taxon>Analgoidea</taxon>
        <taxon>Pyroglyphidae</taxon>
        <taxon>Dermatophagoidinae</taxon>
        <taxon>Dermatophagoides</taxon>
    </lineage>
</organism>
<dbReference type="SUPFAM" id="SSF118215">
    <property type="entry name" value="Proton glutamate symport protein"/>
    <property type="match status" value="1"/>
</dbReference>
<feature type="transmembrane region" description="Helical" evidence="7">
    <location>
        <begin position="299"/>
        <end position="320"/>
    </location>
</feature>
<evidence type="ECO:0000256" key="1">
    <source>
        <dbReference type="ARBA" id="ARBA00004141"/>
    </source>
</evidence>
<dbReference type="Gene3D" id="1.10.3860.10">
    <property type="entry name" value="Sodium:dicarboxylate symporter"/>
    <property type="match status" value="1"/>
</dbReference>
<reference evidence="8 9" key="1">
    <citation type="journal article" date="2018" name="J. Allergy Clin. Immunol.">
        <title>High-quality assembly of Dermatophagoides pteronyssinus genome and transcriptome reveals a wide range of novel allergens.</title>
        <authorList>
            <person name="Liu X.Y."/>
            <person name="Yang K.Y."/>
            <person name="Wang M.Q."/>
            <person name="Kwok J.S."/>
            <person name="Zeng X."/>
            <person name="Yang Z."/>
            <person name="Xiao X.J."/>
            <person name="Lau C.P."/>
            <person name="Li Y."/>
            <person name="Huang Z.M."/>
            <person name="Ba J.G."/>
            <person name="Yim A.K."/>
            <person name="Ouyang C.Y."/>
            <person name="Ngai S.M."/>
            <person name="Chan T.F."/>
            <person name="Leung E.L."/>
            <person name="Liu L."/>
            <person name="Liu Z.G."/>
            <person name="Tsui S.K."/>
        </authorList>
    </citation>
    <scope>NUCLEOTIDE SEQUENCE [LARGE SCALE GENOMIC DNA]</scope>
    <source>
        <strain evidence="8">Derp</strain>
    </source>
</reference>
<protein>
    <recommendedName>
        <fullName evidence="7">Amino acid transporter</fullName>
    </recommendedName>
</protein>
<feature type="transmembrane region" description="Helical" evidence="7">
    <location>
        <begin position="20"/>
        <end position="37"/>
    </location>
</feature>
<feature type="transmembrane region" description="Helical" evidence="7">
    <location>
        <begin position="112"/>
        <end position="133"/>
    </location>
</feature>
<keyword evidence="3 7" id="KW-0813">Transport</keyword>
<comment type="caution">
    <text evidence="8">The sequence shown here is derived from an EMBL/GenBank/DDBJ whole genome shotgun (WGS) entry which is preliminary data.</text>
</comment>
<keyword evidence="4 7" id="KW-0812">Transmembrane</keyword>
<keyword evidence="7" id="KW-0769">Symport</keyword>
<feature type="transmembrane region" description="Helical" evidence="7">
    <location>
        <begin position="58"/>
        <end position="80"/>
    </location>
</feature>
<dbReference type="PRINTS" id="PR00173">
    <property type="entry name" value="EDTRNSPORT"/>
</dbReference>
<dbReference type="PANTHER" id="PTHR11958:SF63">
    <property type="entry name" value="AMINO ACID TRANSPORTER"/>
    <property type="match status" value="1"/>
</dbReference>